<gene>
    <name evidence="10" type="primary">agaC</name>
    <name evidence="13" type="ORF">CGS50_006160</name>
    <name evidence="12" type="ORF">CGS55_09570</name>
    <name evidence="10" type="ORF">ERS852582_01520</name>
    <name evidence="11" type="ORF">GKE10_05270</name>
</gene>
<evidence type="ECO:0000256" key="5">
    <source>
        <dbReference type="ARBA" id="ARBA00022683"/>
    </source>
</evidence>
<evidence type="ECO:0000256" key="9">
    <source>
        <dbReference type="SAM" id="Phobius"/>
    </source>
</evidence>
<evidence type="ECO:0000313" key="15">
    <source>
        <dbReference type="Proteomes" id="UP000219901"/>
    </source>
</evidence>
<accession>A0A173TG32</accession>
<dbReference type="PANTHER" id="PTHR32502:SF8">
    <property type="entry name" value="N-ACETYLGALACTOSAMINE PERMEASE IIC COMPONENT 1"/>
    <property type="match status" value="1"/>
</dbReference>
<dbReference type="Proteomes" id="UP000095649">
    <property type="component" value="Unassembled WGS sequence"/>
</dbReference>
<evidence type="ECO:0000256" key="2">
    <source>
        <dbReference type="ARBA" id="ARBA00022448"/>
    </source>
</evidence>
<dbReference type="GO" id="GO:0009401">
    <property type="term" value="P:phosphoenolpyruvate-dependent sugar phosphotransferase system"/>
    <property type="evidence" value="ECO:0007669"/>
    <property type="project" value="UniProtKB-KW"/>
</dbReference>
<sequence>MGFSALQIILVFVWVFIVAIDQFDFLESLYQPIVSGAVIGAILGDLPTGLIVGGTYQLMTIGNMPVGGAQPPNAVIGGVMATVFAISSHLDTTAAVGLAVPFALIGQYMVTFLFTLMSPMMSKADQLAAKGDTKGIVRLNYLAMALLGLLFAIVCTLGMLGGSAMGTTLSNLAAKYAWVMAGLGAAGGMMRFVGFATLLRIMLSNEFWGIYFAGFALATIIGYIPELSGSALLLIAFVGIAIALYDYQTRVAIKQAAGSGFAANGGDDEDGI</sequence>
<dbReference type="InterPro" id="IPR004700">
    <property type="entry name" value="PTS_IIC_man"/>
</dbReference>
<reference evidence="15 16" key="2">
    <citation type="journal article" date="2017" name="Front. Microbiol.">
        <title>New Insights into the Diversity of the Genus Faecalibacterium.</title>
        <authorList>
            <person name="Benevides L."/>
            <person name="Burman S."/>
            <person name="Martin R."/>
            <person name="Robert V."/>
            <person name="Thomas M."/>
            <person name="Miquel S."/>
            <person name="Chain F."/>
            <person name="Sokol H."/>
            <person name="Bermudez-Humaran L.G."/>
            <person name="Morrison M."/>
            <person name="Langella P."/>
            <person name="Azevedo V.A."/>
            <person name="Chatel J.M."/>
            <person name="Soares S."/>
        </authorList>
    </citation>
    <scope>NUCLEOTIDE SEQUENCE [LARGE SCALE GENOMIC DNA]</scope>
    <source>
        <strain evidence="13 16">CNCM I 4542</strain>
        <strain evidence="12 15">CNCM I 4546</strain>
    </source>
</reference>
<keyword evidence="2" id="KW-0813">Transport</keyword>
<evidence type="ECO:0000256" key="7">
    <source>
        <dbReference type="ARBA" id="ARBA00022989"/>
    </source>
</evidence>
<evidence type="ECO:0000313" key="11">
    <source>
        <dbReference type="EMBL" id="MSC51326.1"/>
    </source>
</evidence>
<dbReference type="Proteomes" id="UP000219901">
    <property type="component" value="Unassembled WGS sequence"/>
</dbReference>
<dbReference type="PROSITE" id="PS51106">
    <property type="entry name" value="PTS_EIIC_TYPE_4"/>
    <property type="match status" value="1"/>
</dbReference>
<evidence type="ECO:0000256" key="3">
    <source>
        <dbReference type="ARBA" id="ARBA00022475"/>
    </source>
</evidence>
<reference evidence="12" key="3">
    <citation type="submission" date="2017-07" db="EMBL/GenBank/DDBJ databases">
        <authorList>
            <person name="Sun Z.S."/>
            <person name="Albrecht U."/>
            <person name="Echele G."/>
            <person name="Lee C.C."/>
        </authorList>
    </citation>
    <scope>NUCLEOTIDE SEQUENCE</scope>
    <source>
        <strain evidence="13">CNCM I 4542</strain>
        <strain evidence="12">CNCM I 4546</strain>
    </source>
</reference>
<dbReference type="EMBL" id="NMTV01000053">
    <property type="protein sequence ID" value="PDX72316.1"/>
    <property type="molecule type" value="Genomic_DNA"/>
</dbReference>
<dbReference type="InterPro" id="IPR050303">
    <property type="entry name" value="GatZ_KbaZ_carbometab"/>
</dbReference>
<dbReference type="EMBL" id="NMTS02000030">
    <property type="protein sequence ID" value="PLK29778.1"/>
    <property type="molecule type" value="Genomic_DNA"/>
</dbReference>
<keyword evidence="6 9" id="KW-0812">Transmembrane</keyword>
<dbReference type="Pfam" id="PF03609">
    <property type="entry name" value="EII-Sor"/>
    <property type="match status" value="1"/>
</dbReference>
<evidence type="ECO:0000256" key="8">
    <source>
        <dbReference type="ARBA" id="ARBA00023136"/>
    </source>
</evidence>
<name>A0A173TG32_9FIRM</name>
<keyword evidence="5" id="KW-0598">Phosphotransferase system</keyword>
<comment type="subcellular location">
    <subcellularLocation>
        <location evidence="1">Cell membrane</location>
        <topology evidence="1">Multi-pass membrane protein</topology>
    </subcellularLocation>
</comment>
<dbReference type="Proteomes" id="UP000221015">
    <property type="component" value="Unassembled WGS sequence"/>
</dbReference>
<evidence type="ECO:0000256" key="1">
    <source>
        <dbReference type="ARBA" id="ARBA00004651"/>
    </source>
</evidence>
<dbReference type="GO" id="GO:0005886">
    <property type="term" value="C:plasma membrane"/>
    <property type="evidence" value="ECO:0007669"/>
    <property type="project" value="UniProtKB-SubCell"/>
</dbReference>
<evidence type="ECO:0000256" key="4">
    <source>
        <dbReference type="ARBA" id="ARBA00022597"/>
    </source>
</evidence>
<feature type="transmembrane region" description="Helical" evidence="9">
    <location>
        <begin position="176"/>
        <end position="199"/>
    </location>
</feature>
<dbReference type="PANTHER" id="PTHR32502">
    <property type="entry name" value="N-ACETYLGALACTOSAMINE PERMEASE II COMPONENT-RELATED"/>
    <property type="match status" value="1"/>
</dbReference>
<keyword evidence="8 9" id="KW-0472">Membrane</keyword>
<feature type="transmembrane region" description="Helical" evidence="9">
    <location>
        <begin position="29"/>
        <end position="52"/>
    </location>
</feature>
<feature type="transmembrane region" description="Helical" evidence="9">
    <location>
        <begin position="206"/>
        <end position="224"/>
    </location>
</feature>
<evidence type="ECO:0000313" key="13">
    <source>
        <dbReference type="EMBL" id="PLK29778.1"/>
    </source>
</evidence>
<dbReference type="RefSeq" id="WP_055185991.1">
    <property type="nucleotide sequence ID" value="NZ_CYXN01000010.1"/>
</dbReference>
<dbReference type="OrthoDB" id="9815089at2"/>
<protein>
    <submittedName>
        <fullName evidence="11">PTS sugar transporter subunit IIC</fullName>
    </submittedName>
    <submittedName>
        <fullName evidence="10">PTS system N-acetylgalactosamine-specific EIIC component 1</fullName>
    </submittedName>
</protein>
<organism evidence="10 14">
    <name type="scientific">Faecalibacterium prausnitzii</name>
    <dbReference type="NCBI Taxonomy" id="853"/>
    <lineage>
        <taxon>Bacteria</taxon>
        <taxon>Bacillati</taxon>
        <taxon>Bacillota</taxon>
        <taxon>Clostridia</taxon>
        <taxon>Eubacteriales</taxon>
        <taxon>Oscillospiraceae</taxon>
        <taxon>Faecalibacterium</taxon>
    </lineage>
</organism>
<proteinExistence type="predicted"/>
<feature type="transmembrane region" description="Helical" evidence="9">
    <location>
        <begin position="96"/>
        <end position="118"/>
    </location>
</feature>
<evidence type="ECO:0000313" key="17">
    <source>
        <dbReference type="Proteomes" id="UP000462091"/>
    </source>
</evidence>
<feature type="transmembrane region" description="Helical" evidence="9">
    <location>
        <begin position="230"/>
        <end position="247"/>
    </location>
</feature>
<feature type="transmembrane region" description="Helical" evidence="9">
    <location>
        <begin position="73"/>
        <end position="90"/>
    </location>
</feature>
<evidence type="ECO:0000313" key="12">
    <source>
        <dbReference type="EMBL" id="PDX72316.1"/>
    </source>
</evidence>
<evidence type="ECO:0000313" key="16">
    <source>
        <dbReference type="Proteomes" id="UP000221015"/>
    </source>
</evidence>
<evidence type="ECO:0000313" key="14">
    <source>
        <dbReference type="Proteomes" id="UP000095649"/>
    </source>
</evidence>
<evidence type="ECO:0000256" key="6">
    <source>
        <dbReference type="ARBA" id="ARBA00022692"/>
    </source>
</evidence>
<dbReference type="AlphaFoldDB" id="A0A173TG32"/>
<dbReference type="EMBL" id="CYXN01000010">
    <property type="protein sequence ID" value="CUN00855.1"/>
    <property type="molecule type" value="Genomic_DNA"/>
</dbReference>
<keyword evidence="3" id="KW-1003">Cell membrane</keyword>
<feature type="transmembrane region" description="Helical" evidence="9">
    <location>
        <begin position="139"/>
        <end position="164"/>
    </location>
</feature>
<dbReference type="Proteomes" id="UP000462091">
    <property type="component" value="Unassembled WGS sequence"/>
</dbReference>
<reference evidence="10 14" key="1">
    <citation type="submission" date="2015-09" db="EMBL/GenBank/DDBJ databases">
        <authorList>
            <consortium name="Pathogen Informatics"/>
        </authorList>
    </citation>
    <scope>NUCLEOTIDE SEQUENCE [LARGE SCALE GENOMIC DNA]</scope>
    <source>
        <strain evidence="10 14">2789STDY5834970</strain>
    </source>
</reference>
<dbReference type="EMBL" id="WKQM01000007">
    <property type="protein sequence ID" value="MSC51326.1"/>
    <property type="molecule type" value="Genomic_DNA"/>
</dbReference>
<keyword evidence="4 11" id="KW-0762">Sugar transport</keyword>
<keyword evidence="7 9" id="KW-1133">Transmembrane helix</keyword>
<reference evidence="11 17" key="4">
    <citation type="journal article" date="2019" name="Nat. Med.">
        <title>A library of human gut bacterial isolates paired with longitudinal multiomics data enables mechanistic microbiome research.</title>
        <authorList>
            <person name="Poyet M."/>
            <person name="Groussin M."/>
            <person name="Gibbons S.M."/>
            <person name="Avila-Pacheco J."/>
            <person name="Jiang X."/>
            <person name="Kearney S.M."/>
            <person name="Perrotta A.R."/>
            <person name="Berdy B."/>
            <person name="Zhao S."/>
            <person name="Lieberman T.D."/>
            <person name="Swanson P.K."/>
            <person name="Smith M."/>
            <person name="Roesemann S."/>
            <person name="Alexander J.E."/>
            <person name="Rich S.A."/>
            <person name="Livny J."/>
            <person name="Vlamakis H."/>
            <person name="Clish C."/>
            <person name="Bullock K."/>
            <person name="Deik A."/>
            <person name="Scott J."/>
            <person name="Pierce K.A."/>
            <person name="Xavier R.J."/>
            <person name="Alm E.J."/>
        </authorList>
    </citation>
    <scope>NUCLEOTIDE SEQUENCE [LARGE SCALE GENOMIC DNA]</scope>
    <source>
        <strain evidence="11 17">BIOML-B1</strain>
    </source>
</reference>
<evidence type="ECO:0000313" key="10">
    <source>
        <dbReference type="EMBL" id="CUN00855.1"/>
    </source>
</evidence>